<keyword evidence="2" id="KW-0472">Membrane</keyword>
<keyword evidence="1 2" id="KW-0812">Transmembrane</keyword>
<organism evidence="4 5">
    <name type="scientific">Halomarinibacterium sedimenti</name>
    <dbReference type="NCBI Taxonomy" id="2857106"/>
    <lineage>
        <taxon>Bacteria</taxon>
        <taxon>Pseudomonadati</taxon>
        <taxon>Bacteroidota</taxon>
        <taxon>Flavobacteriia</taxon>
        <taxon>Flavobacteriales</taxon>
        <taxon>Flavobacteriaceae</taxon>
        <taxon>Halomarinibacterium</taxon>
    </lineage>
</organism>
<evidence type="ECO:0000256" key="1">
    <source>
        <dbReference type="RuleBase" id="RU003376"/>
    </source>
</evidence>
<keyword evidence="2" id="KW-1133">Transmembrane helix</keyword>
<evidence type="ECO:0000313" key="5">
    <source>
        <dbReference type="Proteomes" id="UP001138686"/>
    </source>
</evidence>
<feature type="domain" description="Heme-copper oxidase subunit III family profile" evidence="3">
    <location>
        <begin position="1"/>
        <end position="191"/>
    </location>
</feature>
<evidence type="ECO:0000313" key="4">
    <source>
        <dbReference type="EMBL" id="MBW2938643.1"/>
    </source>
</evidence>
<dbReference type="GO" id="GO:0005886">
    <property type="term" value="C:plasma membrane"/>
    <property type="evidence" value="ECO:0007669"/>
    <property type="project" value="UniProtKB-SubCell"/>
</dbReference>
<feature type="transmembrane region" description="Helical" evidence="2">
    <location>
        <begin position="172"/>
        <end position="190"/>
    </location>
</feature>
<feature type="transmembrane region" description="Helical" evidence="2">
    <location>
        <begin position="20"/>
        <end position="41"/>
    </location>
</feature>
<dbReference type="PANTHER" id="PTHR11403:SF2">
    <property type="entry name" value="CYTOCHROME BO(3) UBIQUINOL OXIDASE SUBUNIT 3"/>
    <property type="match status" value="1"/>
</dbReference>
<dbReference type="InterPro" id="IPR000298">
    <property type="entry name" value="Cyt_c_oxidase-like_su3"/>
</dbReference>
<gene>
    <name evidence="4" type="ORF">KXJ69_11030</name>
</gene>
<dbReference type="RefSeq" id="WP_219053168.1">
    <property type="nucleotide sequence ID" value="NZ_JAHWDP010000004.1"/>
</dbReference>
<dbReference type="Proteomes" id="UP001138686">
    <property type="component" value="Unassembled WGS sequence"/>
</dbReference>
<comment type="similarity">
    <text evidence="1">Belongs to the cytochrome c oxidase subunit 3 family.</text>
</comment>
<proteinExistence type="inferred from homology"/>
<feature type="transmembrane region" description="Helical" evidence="2">
    <location>
        <begin position="125"/>
        <end position="151"/>
    </location>
</feature>
<dbReference type="EMBL" id="JAHWDP010000004">
    <property type="protein sequence ID" value="MBW2938643.1"/>
    <property type="molecule type" value="Genomic_DNA"/>
</dbReference>
<feature type="transmembrane region" description="Helical" evidence="2">
    <location>
        <begin position="56"/>
        <end position="74"/>
    </location>
</feature>
<dbReference type="PANTHER" id="PTHR11403">
    <property type="entry name" value="CYTOCHROME C OXIDASE SUBUNIT III"/>
    <property type="match status" value="1"/>
</dbReference>
<sequence length="191" mass="22245">MNYTEGSEELKTKRAKKMMLWFGIISLSMSFAGLTSAYVVSKERGDWLESLVLPEAFYISLVVIIMSSLTMHFAKKMIIKEEQRAGMFLLLVTLALGLTFIYLQIRGFSEIYLQSGYAFNENIAFSFIYIIVVVHIAHIIAAIISLFVVIYNHFKQKYKDGKTLGIELATTFWHFVDFLWIYLFLFFYFVR</sequence>
<protein>
    <submittedName>
        <fullName evidence="4">Cytochrome c oxidase subunit 3</fullName>
    </submittedName>
</protein>
<evidence type="ECO:0000256" key="2">
    <source>
        <dbReference type="SAM" id="Phobius"/>
    </source>
</evidence>
<name>A0A9X1JXY9_9FLAO</name>
<dbReference type="GO" id="GO:0019646">
    <property type="term" value="P:aerobic electron transport chain"/>
    <property type="evidence" value="ECO:0007669"/>
    <property type="project" value="InterPro"/>
</dbReference>
<dbReference type="AlphaFoldDB" id="A0A9X1JXY9"/>
<feature type="transmembrane region" description="Helical" evidence="2">
    <location>
        <begin position="86"/>
        <end position="105"/>
    </location>
</feature>
<dbReference type="GO" id="GO:0004129">
    <property type="term" value="F:cytochrome-c oxidase activity"/>
    <property type="evidence" value="ECO:0007669"/>
    <property type="project" value="InterPro"/>
</dbReference>
<comment type="caution">
    <text evidence="4">The sequence shown here is derived from an EMBL/GenBank/DDBJ whole genome shotgun (WGS) entry which is preliminary data.</text>
</comment>
<reference evidence="4" key="1">
    <citation type="submission" date="2021-07" db="EMBL/GenBank/DDBJ databases">
        <title>Aureisphaera sp. CAU 1614 isolated from sea sediment.</title>
        <authorList>
            <person name="Kim W."/>
        </authorList>
    </citation>
    <scope>NUCLEOTIDE SEQUENCE</scope>
    <source>
        <strain evidence="4">CAU 1614</strain>
    </source>
</reference>
<dbReference type="Pfam" id="PF00510">
    <property type="entry name" value="COX3"/>
    <property type="match status" value="1"/>
</dbReference>
<keyword evidence="5" id="KW-1185">Reference proteome</keyword>
<dbReference type="PROSITE" id="PS50253">
    <property type="entry name" value="COX3"/>
    <property type="match status" value="1"/>
</dbReference>
<evidence type="ECO:0000259" key="3">
    <source>
        <dbReference type="PROSITE" id="PS50253"/>
    </source>
</evidence>
<dbReference type="InterPro" id="IPR024791">
    <property type="entry name" value="Cyt_c/ubiquinol_Oxase_su3"/>
</dbReference>
<accession>A0A9X1JXY9</accession>
<comment type="subcellular location">
    <subcellularLocation>
        <location evidence="1">Cell membrane</location>
        <topology evidence="1">Multi-pass membrane protein</topology>
    </subcellularLocation>
</comment>